<dbReference type="AlphaFoldDB" id="A0A382VAB2"/>
<accession>A0A382VAB2</accession>
<evidence type="ECO:0000313" key="1">
    <source>
        <dbReference type="EMBL" id="SVD43414.1"/>
    </source>
</evidence>
<organism evidence="1">
    <name type="scientific">marine metagenome</name>
    <dbReference type="NCBI Taxonomy" id="408172"/>
    <lineage>
        <taxon>unclassified sequences</taxon>
        <taxon>metagenomes</taxon>
        <taxon>ecological metagenomes</taxon>
    </lineage>
</organism>
<feature type="non-terminal residue" evidence="1">
    <location>
        <position position="154"/>
    </location>
</feature>
<dbReference type="SUPFAM" id="SSF53756">
    <property type="entry name" value="UDP-Glycosyltransferase/glycogen phosphorylase"/>
    <property type="match status" value="1"/>
</dbReference>
<name>A0A382VAB2_9ZZZZ</name>
<sequence>VSRIAVVTSHPLFAAGGHLVIARALVTALEEFGHEASVVLTPQNRFGRQGAAYLSTWLMDLGQAHDGSAVDQVISLRYPSYAVRHQRHVCWLNHRMREYYDQWPRFAQSLSWRARTKERARRALIHAADRYFLDNCVTRLYAQSHTIQSRLARW</sequence>
<dbReference type="EMBL" id="UINC01150396">
    <property type="protein sequence ID" value="SVD43414.1"/>
    <property type="molecule type" value="Genomic_DNA"/>
</dbReference>
<proteinExistence type="predicted"/>
<protein>
    <recommendedName>
        <fullName evidence="2">Glycosyltransferase subfamily 4-like N-terminal domain-containing protein</fullName>
    </recommendedName>
</protein>
<evidence type="ECO:0008006" key="2">
    <source>
        <dbReference type="Google" id="ProtNLM"/>
    </source>
</evidence>
<gene>
    <name evidence="1" type="ORF">METZ01_LOCUS396268</name>
</gene>
<feature type="non-terminal residue" evidence="1">
    <location>
        <position position="1"/>
    </location>
</feature>
<reference evidence="1" key="1">
    <citation type="submission" date="2018-05" db="EMBL/GenBank/DDBJ databases">
        <authorList>
            <person name="Lanie J.A."/>
            <person name="Ng W.-L."/>
            <person name="Kazmierczak K.M."/>
            <person name="Andrzejewski T.M."/>
            <person name="Davidsen T.M."/>
            <person name="Wayne K.J."/>
            <person name="Tettelin H."/>
            <person name="Glass J.I."/>
            <person name="Rusch D."/>
            <person name="Podicherti R."/>
            <person name="Tsui H.-C.T."/>
            <person name="Winkler M.E."/>
        </authorList>
    </citation>
    <scope>NUCLEOTIDE SEQUENCE</scope>
</reference>